<evidence type="ECO:0000313" key="1">
    <source>
        <dbReference type="EMBL" id="EHR49024.1"/>
    </source>
</evidence>
<sequence length="68" mass="7176">MVALAVHQDRQAPQDPPVRAVRVDLAGHVGPQGPDWARQARLVAVEDQQAVRPAVAVSAAGPCDVEEC</sequence>
<protein>
    <submittedName>
        <fullName evidence="1">Uncharacterized protein</fullName>
    </submittedName>
</protein>
<evidence type="ECO:0000313" key="2">
    <source>
        <dbReference type="Proteomes" id="UP000004926"/>
    </source>
</evidence>
<dbReference type="AlphaFoldDB" id="H5X764"/>
<keyword evidence="2" id="KW-1185">Reference proteome</keyword>
<proteinExistence type="predicted"/>
<gene>
    <name evidence="1" type="ORF">SacmaDRAFT_0728</name>
</gene>
<dbReference type="HOGENOM" id="CLU_2791460_0_0_11"/>
<organism evidence="1 2">
    <name type="scientific">Saccharomonospora marina XMU15</name>
    <dbReference type="NCBI Taxonomy" id="882083"/>
    <lineage>
        <taxon>Bacteria</taxon>
        <taxon>Bacillati</taxon>
        <taxon>Actinomycetota</taxon>
        <taxon>Actinomycetes</taxon>
        <taxon>Pseudonocardiales</taxon>
        <taxon>Pseudonocardiaceae</taxon>
        <taxon>Saccharomonospora</taxon>
    </lineage>
</organism>
<dbReference type="Proteomes" id="UP000004926">
    <property type="component" value="Chromosome"/>
</dbReference>
<dbReference type="STRING" id="882083.SacmaDRAFT_0728"/>
<dbReference type="EMBL" id="CM001439">
    <property type="protein sequence ID" value="EHR49024.1"/>
    <property type="molecule type" value="Genomic_DNA"/>
</dbReference>
<accession>H5X764</accession>
<name>H5X764_9PSEU</name>
<reference evidence="1 2" key="1">
    <citation type="journal article" date="2012" name="Stand. Genomic Sci.">
        <title>Genome sequence of the ocean sediment bacterium Saccharomonospora marina type strain (XMU15(T)).</title>
        <authorList>
            <person name="Klenk H.P."/>
            <person name="Lu M."/>
            <person name="Lucas S."/>
            <person name="Lapidus A."/>
            <person name="Copeland A."/>
            <person name="Pitluck S."/>
            <person name="Goodwin L.A."/>
            <person name="Han C."/>
            <person name="Tapia R."/>
            <person name="Brambilla E.M."/>
            <person name="Potter G."/>
            <person name="Land M."/>
            <person name="Ivanova N."/>
            <person name="Rohde M."/>
            <person name="Goker M."/>
            <person name="Detter J.C."/>
            <person name="Li W.J."/>
            <person name="Kyrpides N.C."/>
            <person name="Woyke T."/>
        </authorList>
    </citation>
    <scope>NUCLEOTIDE SEQUENCE [LARGE SCALE GENOMIC DNA]</scope>
    <source>
        <strain evidence="1 2">XMU15</strain>
    </source>
</reference>